<dbReference type="PANTHER" id="PTHR32305">
    <property type="match status" value="1"/>
</dbReference>
<evidence type="ECO:0000313" key="3">
    <source>
        <dbReference type="Proteomes" id="UP000186026"/>
    </source>
</evidence>
<protein>
    <submittedName>
        <fullName evidence="2">RHS repeat-associated core domain-containing protein</fullName>
    </submittedName>
</protein>
<dbReference type="EMBL" id="FTOP01000027">
    <property type="protein sequence ID" value="SIT17273.1"/>
    <property type="molecule type" value="Genomic_DNA"/>
</dbReference>
<proteinExistence type="predicted"/>
<dbReference type="RefSeq" id="WP_076503095.1">
    <property type="nucleotide sequence ID" value="NZ_FTOP01000027.1"/>
</dbReference>
<gene>
    <name evidence="2" type="ORF">SAMN05421761_1273</name>
</gene>
<accession>A0A1N7Q308</accession>
<sequence>MAKDLQKKDAPEAYMGYALYDADSNLYEFGKHILSKNAANKHEVLENNLYIPQDGFMETFLVNETDENVWFDDFSIMSTGSPVIQETHYDPWGLELTGLGFQASSMKVNKYLYQGKELLDDHSLNIYDFEARGYDPVIGRTWQLDPHADKYPSMSPYSWVANNPILMIDPDGKDFLIWYTDDKGKQQNFRFTGNNADGAPKNEFVQQFLSAYNYNAENGGGEKMQGIATNNKIAVGVMSTEYESGHRGGNIYWNSELGAEYEKATVSPATVLEHESDHALEFKTAPENYKKGVGTPDSQYRNKEERRVITGSEQKTARSNREIPANSVTRTSHSGRSVITSGPTSNKKNVAKTEAYYKKLREAQLKSLDKNW</sequence>
<feature type="region of interest" description="Disordered" evidence="1">
    <location>
        <begin position="311"/>
        <end position="347"/>
    </location>
</feature>
<name>A0A1N7Q308_9BACT</name>
<dbReference type="Gene3D" id="2.180.10.10">
    <property type="entry name" value="RHS repeat-associated core"/>
    <property type="match status" value="1"/>
</dbReference>
<dbReference type="OrthoDB" id="824686at2"/>
<dbReference type="InterPro" id="IPR050708">
    <property type="entry name" value="T6SS_VgrG/RHS"/>
</dbReference>
<dbReference type="STRING" id="529505.SAMN05421761_1273"/>
<feature type="compositionally biased region" description="Polar residues" evidence="1">
    <location>
        <begin position="326"/>
        <end position="347"/>
    </location>
</feature>
<dbReference type="PANTHER" id="PTHR32305:SF15">
    <property type="entry name" value="PROTEIN RHSA-RELATED"/>
    <property type="match status" value="1"/>
</dbReference>
<organism evidence="2 3">
    <name type="scientific">Belliella pelovolcani</name>
    <dbReference type="NCBI Taxonomy" id="529505"/>
    <lineage>
        <taxon>Bacteria</taxon>
        <taxon>Pseudomonadati</taxon>
        <taxon>Bacteroidota</taxon>
        <taxon>Cytophagia</taxon>
        <taxon>Cytophagales</taxon>
        <taxon>Cyclobacteriaceae</taxon>
        <taxon>Belliella</taxon>
    </lineage>
</organism>
<reference evidence="3" key="1">
    <citation type="submission" date="2017-01" db="EMBL/GenBank/DDBJ databases">
        <authorList>
            <person name="Varghese N."/>
            <person name="Submissions S."/>
        </authorList>
    </citation>
    <scope>NUCLEOTIDE SEQUENCE [LARGE SCALE GENOMIC DNA]</scope>
    <source>
        <strain evidence="3">DSM 46698</strain>
    </source>
</reference>
<dbReference type="NCBIfam" id="TIGR03696">
    <property type="entry name" value="Rhs_assc_core"/>
    <property type="match status" value="1"/>
</dbReference>
<dbReference type="InterPro" id="IPR022385">
    <property type="entry name" value="Rhs_assc_core"/>
</dbReference>
<evidence type="ECO:0000313" key="2">
    <source>
        <dbReference type="EMBL" id="SIT17273.1"/>
    </source>
</evidence>
<dbReference type="Proteomes" id="UP000186026">
    <property type="component" value="Unassembled WGS sequence"/>
</dbReference>
<evidence type="ECO:0000256" key="1">
    <source>
        <dbReference type="SAM" id="MobiDB-lite"/>
    </source>
</evidence>
<dbReference type="AlphaFoldDB" id="A0A1N7Q308"/>
<keyword evidence="3" id="KW-1185">Reference proteome</keyword>